<evidence type="ECO:0000259" key="10">
    <source>
        <dbReference type="Pfam" id="PF01699"/>
    </source>
</evidence>
<keyword evidence="12" id="KW-1185">Reference proteome</keyword>
<keyword evidence="4 9" id="KW-0812">Transmembrane</keyword>
<name>A0AAV9NEG7_9EURO</name>
<evidence type="ECO:0000313" key="12">
    <source>
        <dbReference type="Proteomes" id="UP001358417"/>
    </source>
</evidence>
<dbReference type="InterPro" id="IPR004837">
    <property type="entry name" value="NaCa_Exmemb"/>
</dbReference>
<feature type="compositionally biased region" description="Basic and acidic residues" evidence="8">
    <location>
        <begin position="488"/>
        <end position="508"/>
    </location>
</feature>
<feature type="transmembrane region" description="Helical" evidence="9">
    <location>
        <begin position="766"/>
        <end position="786"/>
    </location>
</feature>
<dbReference type="InterPro" id="IPR004713">
    <property type="entry name" value="CaH_exchang"/>
</dbReference>
<feature type="region of interest" description="Disordered" evidence="8">
    <location>
        <begin position="339"/>
        <end position="516"/>
    </location>
</feature>
<feature type="compositionally biased region" description="Polar residues" evidence="8">
    <location>
        <begin position="97"/>
        <end position="108"/>
    </location>
</feature>
<feature type="transmembrane region" description="Helical" evidence="9">
    <location>
        <begin position="123"/>
        <end position="146"/>
    </location>
</feature>
<evidence type="ECO:0000256" key="9">
    <source>
        <dbReference type="SAM" id="Phobius"/>
    </source>
</evidence>
<evidence type="ECO:0000256" key="8">
    <source>
        <dbReference type="SAM" id="MobiDB-lite"/>
    </source>
</evidence>
<feature type="compositionally biased region" description="Basic residues" evidence="8">
    <location>
        <begin position="366"/>
        <end position="381"/>
    </location>
</feature>
<dbReference type="RefSeq" id="XP_064707568.1">
    <property type="nucleotide sequence ID" value="XM_064856392.1"/>
</dbReference>
<evidence type="ECO:0000256" key="2">
    <source>
        <dbReference type="ARBA" id="ARBA00008170"/>
    </source>
</evidence>
<dbReference type="Pfam" id="PF01699">
    <property type="entry name" value="Na_Ca_ex"/>
    <property type="match status" value="2"/>
</dbReference>
<dbReference type="GeneID" id="89981022"/>
<comment type="caution">
    <text evidence="11">The sequence shown here is derived from an EMBL/GenBank/DDBJ whole genome shotgun (WGS) entry which is preliminary data.</text>
</comment>
<dbReference type="PANTHER" id="PTHR31503">
    <property type="entry name" value="VACUOLAR CALCIUM ION TRANSPORTER"/>
    <property type="match status" value="1"/>
</dbReference>
<feature type="transmembrane region" description="Helical" evidence="9">
    <location>
        <begin position="641"/>
        <end position="660"/>
    </location>
</feature>
<dbReference type="GO" id="GO:0015369">
    <property type="term" value="F:calcium:proton antiporter activity"/>
    <property type="evidence" value="ECO:0007669"/>
    <property type="project" value="TreeGrafter"/>
</dbReference>
<keyword evidence="6" id="KW-0406">Ion transport</keyword>
<feature type="domain" description="Sodium/calcium exchanger membrane region" evidence="10">
    <location>
        <begin position="157"/>
        <end position="312"/>
    </location>
</feature>
<feature type="domain" description="Sodium/calcium exchanger membrane region" evidence="10">
    <location>
        <begin position="641"/>
        <end position="783"/>
    </location>
</feature>
<feature type="compositionally biased region" description="Low complexity" evidence="8">
    <location>
        <begin position="578"/>
        <end position="589"/>
    </location>
</feature>
<feature type="region of interest" description="Disordered" evidence="8">
    <location>
        <begin position="565"/>
        <end position="616"/>
    </location>
</feature>
<organism evidence="11 12">
    <name type="scientific">Exophiala bonariae</name>
    <dbReference type="NCBI Taxonomy" id="1690606"/>
    <lineage>
        <taxon>Eukaryota</taxon>
        <taxon>Fungi</taxon>
        <taxon>Dikarya</taxon>
        <taxon>Ascomycota</taxon>
        <taxon>Pezizomycotina</taxon>
        <taxon>Eurotiomycetes</taxon>
        <taxon>Chaetothyriomycetidae</taxon>
        <taxon>Chaetothyriales</taxon>
        <taxon>Herpotrichiellaceae</taxon>
        <taxon>Exophiala</taxon>
    </lineage>
</organism>
<evidence type="ECO:0000256" key="6">
    <source>
        <dbReference type="ARBA" id="ARBA00023065"/>
    </source>
</evidence>
<dbReference type="EMBL" id="JAVRRD010000009">
    <property type="protein sequence ID" value="KAK5055137.1"/>
    <property type="molecule type" value="Genomic_DNA"/>
</dbReference>
<keyword evidence="3" id="KW-0813">Transport</keyword>
<feature type="compositionally biased region" description="Low complexity" evidence="8">
    <location>
        <begin position="342"/>
        <end position="365"/>
    </location>
</feature>
<keyword evidence="5 9" id="KW-1133">Transmembrane helix</keyword>
<dbReference type="AlphaFoldDB" id="A0AAV9NEG7"/>
<feature type="compositionally biased region" description="Polar residues" evidence="8">
    <location>
        <begin position="24"/>
        <end position="33"/>
    </location>
</feature>
<dbReference type="GO" id="GO:0006874">
    <property type="term" value="P:intracellular calcium ion homeostasis"/>
    <property type="evidence" value="ECO:0007669"/>
    <property type="project" value="TreeGrafter"/>
</dbReference>
<dbReference type="GO" id="GO:0012505">
    <property type="term" value="C:endomembrane system"/>
    <property type="evidence" value="ECO:0007669"/>
    <property type="project" value="UniProtKB-SubCell"/>
</dbReference>
<feature type="transmembrane region" description="Helical" evidence="9">
    <location>
        <begin position="217"/>
        <end position="245"/>
    </location>
</feature>
<protein>
    <recommendedName>
        <fullName evidence="10">Sodium/calcium exchanger membrane region domain-containing protein</fullName>
    </recommendedName>
</protein>
<feature type="transmembrane region" description="Helical" evidence="9">
    <location>
        <begin position="738"/>
        <end position="759"/>
    </location>
</feature>
<evidence type="ECO:0000256" key="1">
    <source>
        <dbReference type="ARBA" id="ARBA00004127"/>
    </source>
</evidence>
<dbReference type="FunFam" id="1.20.1420.30:FF:000011">
    <property type="entry name" value="Vacuolar calcium ion transporter"/>
    <property type="match status" value="1"/>
</dbReference>
<comment type="subcellular location">
    <subcellularLocation>
        <location evidence="1">Endomembrane system</location>
        <topology evidence="1">Multi-pass membrane protein</topology>
    </subcellularLocation>
</comment>
<dbReference type="PANTHER" id="PTHR31503:SF18">
    <property type="entry name" value="CA(2+)_H(+) EXCHANGER, PUTATIVE (EUROFUNG)-RELATED"/>
    <property type="match status" value="1"/>
</dbReference>
<evidence type="ECO:0000256" key="4">
    <source>
        <dbReference type="ARBA" id="ARBA00022692"/>
    </source>
</evidence>
<feature type="transmembrane region" description="Helical" evidence="9">
    <location>
        <begin position="158"/>
        <end position="177"/>
    </location>
</feature>
<reference evidence="11 12" key="1">
    <citation type="submission" date="2023-08" db="EMBL/GenBank/DDBJ databases">
        <title>Black Yeasts Isolated from many extreme environments.</title>
        <authorList>
            <person name="Coleine C."/>
            <person name="Stajich J.E."/>
            <person name="Selbmann L."/>
        </authorList>
    </citation>
    <scope>NUCLEOTIDE SEQUENCE [LARGE SCALE GENOMIC DNA]</scope>
    <source>
        <strain evidence="11 12">CCFEE 5792</strain>
    </source>
</reference>
<evidence type="ECO:0000313" key="11">
    <source>
        <dbReference type="EMBL" id="KAK5055137.1"/>
    </source>
</evidence>
<dbReference type="Gene3D" id="1.20.1420.30">
    <property type="entry name" value="NCX, central ion-binding region"/>
    <property type="match status" value="2"/>
</dbReference>
<feature type="region of interest" description="Disordered" evidence="8">
    <location>
        <begin position="24"/>
        <end position="108"/>
    </location>
</feature>
<feature type="compositionally biased region" description="Polar residues" evidence="8">
    <location>
        <begin position="382"/>
        <end position="415"/>
    </location>
</feature>
<evidence type="ECO:0000256" key="5">
    <source>
        <dbReference type="ARBA" id="ARBA00022989"/>
    </source>
</evidence>
<comment type="similarity">
    <text evidence="2">Belongs to the Ca(2+):cation antiporter (CaCA) (TC 2.A.19) family.</text>
</comment>
<evidence type="ECO:0000256" key="3">
    <source>
        <dbReference type="ARBA" id="ARBA00022448"/>
    </source>
</evidence>
<feature type="transmembrane region" description="Helical" evidence="9">
    <location>
        <begin position="257"/>
        <end position="279"/>
    </location>
</feature>
<dbReference type="GO" id="GO:0000329">
    <property type="term" value="C:fungal-type vacuole membrane"/>
    <property type="evidence" value="ECO:0007669"/>
    <property type="project" value="TreeGrafter"/>
</dbReference>
<feature type="transmembrane region" description="Helical" evidence="9">
    <location>
        <begin position="189"/>
        <end position="211"/>
    </location>
</feature>
<feature type="transmembrane region" description="Helical" evidence="9">
    <location>
        <begin position="705"/>
        <end position="732"/>
    </location>
</feature>
<dbReference type="Proteomes" id="UP001358417">
    <property type="component" value="Unassembled WGS sequence"/>
</dbReference>
<keyword evidence="7 9" id="KW-0472">Membrane</keyword>
<proteinExistence type="inferred from homology"/>
<evidence type="ECO:0000256" key="7">
    <source>
        <dbReference type="ARBA" id="ARBA00023136"/>
    </source>
</evidence>
<gene>
    <name evidence="11" type="ORF">LTR84_012885</name>
</gene>
<sequence>MVDSADEPPLSNRLHSWAKNTNFATKLSFNSPRTSRDKQDSILPTTAPQSGFPFPTSKDAVYKPSAAGPATSDQPVHDKDNGQQDIPSMDQEGDGAQPSTIGSTEPKAQQSLGSRFVRDVKRIIFSSWINWLLLIVPVAIILGALVDWGHNDIVSPTVVFALNAVAIIPLASLLSFATESVALRMGDTVGALLNVTFGNAVEIIIFIIGLVANEVRIVQAAAIGSILSNLLLILGMGFVVGGLRFREQLYNSTVSQMSACLLCLSVISLLLPTAFHASFNDADSADNKVLKVSRGTSVVLLLVYVLYLLFQLKSHAFMYQSTPQHLIDEESHPGVLAEMLNSSSSSSDSSSSSSSDTDSSSNSHSTAKRFKRALRRKRRKSTSSTQDNNSAPIITRSSSNLTNHGGSITHTTSPASPELEPVFSGDEADLDGEGRHGRHRSRINSVRTRDFESEIQADNVSEKSKKSRKRSKKSWKSKHSKRNKEKRKQIETDPEKSPAAETETEKGPGIDQNHLRVPQVEFSTDIQEIPNENLAKHGFNIRNLSEAVRPAFSSAMFPHHEATGRPLAMPMRTSPQPRSSSRGLRRTSSMPDILHRTVSNTRPSPLFPQPMQDTVPSSEAGTEVEIMEVVEPQAHLSRTSAVIMLLATTGLVALCAEFLVNSIDHLISTTGVSQAFVGLIILPIVGNAAEHVTAVTVAAKNKMDLAINIALGSSIQIALFVTPLMVILGWILDTEMSLYFSLFETVSLFASAFIVSFLMIDGRSNYLEGALLIAAYVIIALGAFFYPKCDLSAGTGAIDDGLGSRCPSQTPRMFF</sequence>
<feature type="compositionally biased region" description="Basic residues" evidence="8">
    <location>
        <begin position="465"/>
        <end position="487"/>
    </location>
</feature>
<dbReference type="FunFam" id="1.20.1420.30:FF:000016">
    <property type="entry name" value="Membrane bound cation transporter"/>
    <property type="match status" value="1"/>
</dbReference>
<feature type="transmembrane region" description="Helical" evidence="9">
    <location>
        <begin position="291"/>
        <end position="310"/>
    </location>
</feature>
<accession>A0AAV9NEG7</accession>
<dbReference type="InterPro" id="IPR044880">
    <property type="entry name" value="NCX_ion-bd_dom_sf"/>
</dbReference>